<dbReference type="AlphaFoldDB" id="A0A3Q2CF78"/>
<dbReference type="Pfam" id="PF14901">
    <property type="entry name" value="Jiv90"/>
    <property type="match status" value="1"/>
</dbReference>
<accession>A0A3Q2CF78</accession>
<organism evidence="2 3">
    <name type="scientific">Cyprinodon variegatus</name>
    <name type="common">Sheepshead minnow</name>
    <dbReference type="NCBI Taxonomy" id="28743"/>
    <lineage>
        <taxon>Eukaryota</taxon>
        <taxon>Metazoa</taxon>
        <taxon>Chordata</taxon>
        <taxon>Craniata</taxon>
        <taxon>Vertebrata</taxon>
        <taxon>Euteleostomi</taxon>
        <taxon>Actinopterygii</taxon>
        <taxon>Neopterygii</taxon>
        <taxon>Teleostei</taxon>
        <taxon>Neoteleostei</taxon>
        <taxon>Acanthomorphata</taxon>
        <taxon>Ovalentaria</taxon>
        <taxon>Atherinomorphae</taxon>
        <taxon>Cyprinodontiformes</taxon>
        <taxon>Cyprinodontidae</taxon>
        <taxon>Cyprinodon</taxon>
    </lineage>
</organism>
<dbReference type="Ensembl" id="ENSCVAT00000009574.1">
    <property type="protein sequence ID" value="ENSCVAP00000003709.1"/>
    <property type="gene ID" value="ENSCVAG00000004933.1"/>
</dbReference>
<reference evidence="2" key="1">
    <citation type="submission" date="2025-08" db="UniProtKB">
        <authorList>
            <consortium name="Ensembl"/>
        </authorList>
    </citation>
    <scope>IDENTIFICATION</scope>
</reference>
<dbReference type="GeneTree" id="ENSGT00940000155637"/>
<dbReference type="InterPro" id="IPR032843">
    <property type="entry name" value="Jiv"/>
</dbReference>
<evidence type="ECO:0000259" key="1">
    <source>
        <dbReference type="Pfam" id="PF14901"/>
    </source>
</evidence>
<dbReference type="PANTHER" id="PTHR44665:SF1">
    <property type="entry name" value="DNAJ HOMOLOG SUBFAMILY C MEMBER 14"/>
    <property type="match status" value="1"/>
</dbReference>
<reference evidence="2" key="2">
    <citation type="submission" date="2025-09" db="UniProtKB">
        <authorList>
            <consortium name="Ensembl"/>
        </authorList>
    </citation>
    <scope>IDENTIFICATION</scope>
</reference>
<proteinExistence type="predicted"/>
<dbReference type="GO" id="GO:0050780">
    <property type="term" value="F:dopamine receptor binding"/>
    <property type="evidence" value="ECO:0007669"/>
    <property type="project" value="TreeGrafter"/>
</dbReference>
<name>A0A3Q2CF78_CYPVA</name>
<dbReference type="Proteomes" id="UP000265020">
    <property type="component" value="Unassembled WGS sequence"/>
</dbReference>
<dbReference type="PANTHER" id="PTHR44665">
    <property type="entry name" value="DNAJ HOMOLOG SUBFAMILY C MEMBER 14"/>
    <property type="match status" value="1"/>
</dbReference>
<keyword evidence="3" id="KW-1185">Reference proteome</keyword>
<protein>
    <recommendedName>
        <fullName evidence="1">Cleavage inducing molecular chaperone Jiv domain-containing protein</fullName>
    </recommendedName>
</protein>
<dbReference type="OMA" id="IACHITS"/>
<evidence type="ECO:0000313" key="3">
    <source>
        <dbReference type="Proteomes" id="UP000265020"/>
    </source>
</evidence>
<dbReference type="InterPro" id="IPR052317">
    <property type="entry name" value="Viral_replicn-host_int_reg"/>
</dbReference>
<feature type="domain" description="Cleavage inducing molecular chaperone Jiv" evidence="1">
    <location>
        <begin position="26"/>
        <end position="114"/>
    </location>
</feature>
<dbReference type="STRING" id="28743.ENSCVAP00000003709"/>
<sequence>MRMAATELSKSMNEFLTKLQDDLKEAMNTMMCTKCEGKHKRFEMDRDPAEARFCAECNRCHSAEEGDLWAESSMLGLRITYFACMEGKVFDITEWAGCQRISISPDTHRVPYHISFGSKNGNAARHRYVPATTQVHLEERGARERWDPFSTWIPALFGPHVPPLSHKLAPTSSLPRPYLDPQLGYDCPSCV</sequence>
<evidence type="ECO:0000313" key="2">
    <source>
        <dbReference type="Ensembl" id="ENSCVAP00000003709.1"/>
    </source>
</evidence>